<evidence type="ECO:0000313" key="1">
    <source>
        <dbReference type="EMBL" id="MBK1633871.1"/>
    </source>
</evidence>
<gene>
    <name evidence="1" type="ORF">CKO31_24695</name>
</gene>
<name>A0ABS1CPK6_9GAMM</name>
<dbReference type="Proteomes" id="UP000748752">
    <property type="component" value="Unassembled WGS sequence"/>
</dbReference>
<dbReference type="EMBL" id="NRRV01000133">
    <property type="protein sequence ID" value="MBK1633871.1"/>
    <property type="molecule type" value="Genomic_DNA"/>
</dbReference>
<accession>A0ABS1CPK6</accession>
<proteinExistence type="predicted"/>
<evidence type="ECO:0000313" key="2">
    <source>
        <dbReference type="Proteomes" id="UP000748752"/>
    </source>
</evidence>
<protein>
    <recommendedName>
        <fullName evidence="3">STI1 domain-containing protein</fullName>
    </recommendedName>
</protein>
<comment type="caution">
    <text evidence="1">The sequence shown here is derived from an EMBL/GenBank/DDBJ whole genome shotgun (WGS) entry which is preliminary data.</text>
</comment>
<organism evidence="1 2">
    <name type="scientific">Thiohalocapsa halophila</name>
    <dbReference type="NCBI Taxonomy" id="69359"/>
    <lineage>
        <taxon>Bacteria</taxon>
        <taxon>Pseudomonadati</taxon>
        <taxon>Pseudomonadota</taxon>
        <taxon>Gammaproteobacteria</taxon>
        <taxon>Chromatiales</taxon>
        <taxon>Chromatiaceae</taxon>
        <taxon>Thiohalocapsa</taxon>
    </lineage>
</organism>
<reference evidence="1 2" key="1">
    <citation type="journal article" date="2020" name="Microorganisms">
        <title>Osmotic Adaptation and Compatible Solute Biosynthesis of Phototrophic Bacteria as Revealed from Genome Analyses.</title>
        <authorList>
            <person name="Imhoff J.F."/>
            <person name="Rahn T."/>
            <person name="Kunzel S."/>
            <person name="Keller A."/>
            <person name="Neulinger S.C."/>
        </authorList>
    </citation>
    <scope>NUCLEOTIDE SEQUENCE [LARGE SCALE GENOMIC DNA]</scope>
    <source>
        <strain evidence="1 2">DSM 6210</strain>
    </source>
</reference>
<evidence type="ECO:0008006" key="3">
    <source>
        <dbReference type="Google" id="ProtNLM"/>
    </source>
</evidence>
<sequence length="165" mass="17196">MLAATAGIAISTGVAAAGDLTRFELDDGSVIVGEALGLADGVYRIRTPALGEIDVEASRIRRMERATAAGGAGTSAGADHADDYGERIQDLQRSLVGDPGIMESIIALQQDPALQRALQDPELMGLITSGNVQALREHEGFGQLMNHPGVRAIIERIVGPDGGLR</sequence>
<keyword evidence="2" id="KW-1185">Reference proteome</keyword>